<dbReference type="Pfam" id="PF01261">
    <property type="entry name" value="AP_endonuc_2"/>
    <property type="match status" value="1"/>
</dbReference>
<dbReference type="Gene3D" id="3.20.20.150">
    <property type="entry name" value="Divalent-metal-dependent TIM barrel enzymes"/>
    <property type="match status" value="1"/>
</dbReference>
<keyword evidence="6 7" id="KW-0413">Isomerase</keyword>
<reference evidence="10" key="1">
    <citation type="thesis" date="2020" institute="ProQuest LLC" country="789 East Eisenhower Parkway, Ann Arbor, MI, USA">
        <title>Comparative Genomics and Chromosome Evolution.</title>
        <authorList>
            <person name="Mudd A.B."/>
        </authorList>
    </citation>
    <scope>NUCLEOTIDE SEQUENCE</scope>
    <source>
        <strain evidence="10">237g6f4</strain>
        <tissue evidence="10">Blood</tissue>
    </source>
</reference>
<dbReference type="Proteomes" id="UP000824782">
    <property type="component" value="Unassembled WGS sequence"/>
</dbReference>
<sequence>MPPPPLHFAANISWLFPDIPGLPGRIRAAARAGFRAVEVAWPYGSDPGEMKQALAEAEVELVLINTAAGDTSNGELGLGAVPGRQDGFRSSLQQAVTWAQNLDCKRIHIMAGRVPLGIERASIEKEMEETFIENLRYAADVLEQAGIVGLIEPINCRISEPRYFLNTPQQGATILEKVGSPSVKLQLDVYHWQIMDGNLTENIKKYFPLIGHVQVAQVPHRNEPDSPGELSYPYLFDLLQELGYQGYIGCEYRPRGDTVSGLGWMEAQRRRRRNQDTAV</sequence>
<evidence type="ECO:0000256" key="6">
    <source>
        <dbReference type="ARBA" id="ARBA00023235"/>
    </source>
</evidence>
<comment type="similarity">
    <text evidence="3 7">Belongs to the hyi family.</text>
</comment>
<dbReference type="FunFam" id="3.20.20.150:FF:000007">
    <property type="entry name" value="Hydroxypyruvate isomerase"/>
    <property type="match status" value="1"/>
</dbReference>
<dbReference type="PANTHER" id="PTHR43489">
    <property type="entry name" value="ISOMERASE"/>
    <property type="match status" value="1"/>
</dbReference>
<protein>
    <recommendedName>
        <fullName evidence="5 7">Putative hydroxypyruvate isomerase</fullName>
        <ecNumber evidence="4 7">5.3.1.22</ecNumber>
    </recommendedName>
</protein>
<evidence type="ECO:0000313" key="11">
    <source>
        <dbReference type="Proteomes" id="UP000824782"/>
    </source>
</evidence>
<dbReference type="InterPro" id="IPR026040">
    <property type="entry name" value="HyI-like"/>
</dbReference>
<evidence type="ECO:0000259" key="9">
    <source>
        <dbReference type="Pfam" id="PF01261"/>
    </source>
</evidence>
<name>A0AAV7A1B4_ENGPU</name>
<dbReference type="EC" id="5.3.1.22" evidence="4 7"/>
<evidence type="ECO:0000256" key="1">
    <source>
        <dbReference type="ARBA" id="ARBA00000476"/>
    </source>
</evidence>
<dbReference type="InterPro" id="IPR050417">
    <property type="entry name" value="Sugar_Epim/Isomerase"/>
</dbReference>
<evidence type="ECO:0000256" key="7">
    <source>
        <dbReference type="PIRNR" id="PIRNR006241"/>
    </source>
</evidence>
<dbReference type="GO" id="GO:0046487">
    <property type="term" value="P:glyoxylate metabolic process"/>
    <property type="evidence" value="ECO:0007669"/>
    <property type="project" value="TreeGrafter"/>
</dbReference>
<accession>A0AAV7A1B4</accession>
<keyword evidence="11" id="KW-1185">Reference proteome</keyword>
<evidence type="ECO:0000313" key="10">
    <source>
        <dbReference type="EMBL" id="KAG8555022.1"/>
    </source>
</evidence>
<comment type="function">
    <text evidence="2 7">Catalyzes the reversible isomerization between hydroxypyruvate and 2-hydroxy-3-oxopropanoate (also termed tartronate semialdehyde).</text>
</comment>
<feature type="active site" description="Proton donor/acceptor" evidence="8">
    <location>
        <position position="152"/>
    </location>
</feature>
<feature type="domain" description="Xylose isomerase-like TIM barrel" evidence="9">
    <location>
        <begin position="26"/>
        <end position="267"/>
    </location>
</feature>
<proteinExistence type="inferred from homology"/>
<dbReference type="AlphaFoldDB" id="A0AAV7A1B4"/>
<dbReference type="InterPro" id="IPR036237">
    <property type="entry name" value="Xyl_isomerase-like_sf"/>
</dbReference>
<dbReference type="InterPro" id="IPR013022">
    <property type="entry name" value="Xyl_isomerase-like_TIM-brl"/>
</dbReference>
<dbReference type="PANTHER" id="PTHR43489:SF6">
    <property type="entry name" value="HYDROXYPYRUVATE ISOMERASE-RELATED"/>
    <property type="match status" value="1"/>
</dbReference>
<evidence type="ECO:0000256" key="8">
    <source>
        <dbReference type="PIRSR" id="PIRSR006241-50"/>
    </source>
</evidence>
<comment type="catalytic activity">
    <reaction evidence="1 7">
        <text>3-hydroxypyruvate = 2-hydroxy-3-oxopropanoate</text>
        <dbReference type="Rhea" id="RHEA:11952"/>
        <dbReference type="ChEBI" id="CHEBI:17180"/>
        <dbReference type="ChEBI" id="CHEBI:57978"/>
        <dbReference type="EC" id="5.3.1.22"/>
    </reaction>
</comment>
<evidence type="ECO:0000256" key="4">
    <source>
        <dbReference type="ARBA" id="ARBA00012570"/>
    </source>
</evidence>
<evidence type="ECO:0000256" key="5">
    <source>
        <dbReference type="ARBA" id="ARBA00017985"/>
    </source>
</evidence>
<feature type="active site" description="Proton donor/acceptor" evidence="8">
    <location>
        <position position="251"/>
    </location>
</feature>
<gene>
    <name evidence="10" type="ORF">GDO81_017548</name>
</gene>
<dbReference type="PIRSF" id="PIRSF006241">
    <property type="entry name" value="HyI"/>
    <property type="match status" value="1"/>
</dbReference>
<dbReference type="SUPFAM" id="SSF51658">
    <property type="entry name" value="Xylose isomerase-like"/>
    <property type="match status" value="1"/>
</dbReference>
<organism evidence="10 11">
    <name type="scientific">Engystomops pustulosus</name>
    <name type="common">Tungara frog</name>
    <name type="synonym">Physalaemus pustulosus</name>
    <dbReference type="NCBI Taxonomy" id="76066"/>
    <lineage>
        <taxon>Eukaryota</taxon>
        <taxon>Metazoa</taxon>
        <taxon>Chordata</taxon>
        <taxon>Craniata</taxon>
        <taxon>Vertebrata</taxon>
        <taxon>Euteleostomi</taxon>
        <taxon>Amphibia</taxon>
        <taxon>Batrachia</taxon>
        <taxon>Anura</taxon>
        <taxon>Neobatrachia</taxon>
        <taxon>Hyloidea</taxon>
        <taxon>Leptodactylidae</taxon>
        <taxon>Leiuperinae</taxon>
        <taxon>Engystomops</taxon>
    </lineage>
</organism>
<evidence type="ECO:0000256" key="2">
    <source>
        <dbReference type="ARBA" id="ARBA00002968"/>
    </source>
</evidence>
<dbReference type="GO" id="GO:0008903">
    <property type="term" value="F:hydroxypyruvate isomerase activity"/>
    <property type="evidence" value="ECO:0007669"/>
    <property type="project" value="UniProtKB-EC"/>
</dbReference>
<evidence type="ECO:0000256" key="3">
    <source>
        <dbReference type="ARBA" id="ARBA00005962"/>
    </source>
</evidence>
<dbReference type="EMBL" id="WNYA01000009">
    <property type="protein sequence ID" value="KAG8555022.1"/>
    <property type="molecule type" value="Genomic_DNA"/>
</dbReference>
<comment type="caution">
    <text evidence="10">The sequence shown here is derived from an EMBL/GenBank/DDBJ whole genome shotgun (WGS) entry which is preliminary data.</text>
</comment>